<evidence type="ECO:0000313" key="3">
    <source>
        <dbReference type="Proteomes" id="UP001500469"/>
    </source>
</evidence>
<keyword evidence="2" id="KW-0413">Isomerase</keyword>
<comment type="caution">
    <text evidence="2">The sequence shown here is derived from an EMBL/GenBank/DDBJ whole genome shotgun (WGS) entry which is preliminary data.</text>
</comment>
<dbReference type="InterPro" id="IPR034660">
    <property type="entry name" value="DinB/YfiT-like"/>
</dbReference>
<keyword evidence="3" id="KW-1185">Reference proteome</keyword>
<feature type="domain" description="Mycothiol-dependent maleylpyruvate isomerase metal-binding" evidence="1">
    <location>
        <begin position="20"/>
        <end position="158"/>
    </location>
</feature>
<dbReference type="Pfam" id="PF11716">
    <property type="entry name" value="MDMPI_N"/>
    <property type="match status" value="1"/>
</dbReference>
<dbReference type="Gene3D" id="1.20.120.450">
    <property type="entry name" value="dinb family like domain"/>
    <property type="match status" value="1"/>
</dbReference>
<dbReference type="InterPro" id="IPR024344">
    <property type="entry name" value="MDMPI_metal-binding"/>
</dbReference>
<proteinExistence type="predicted"/>
<dbReference type="GO" id="GO:0016853">
    <property type="term" value="F:isomerase activity"/>
    <property type="evidence" value="ECO:0007669"/>
    <property type="project" value="UniProtKB-KW"/>
</dbReference>
<evidence type="ECO:0000313" key="2">
    <source>
        <dbReference type="EMBL" id="GAA0879854.1"/>
    </source>
</evidence>
<dbReference type="SUPFAM" id="SSF109854">
    <property type="entry name" value="DinB/YfiT-like putative metalloenzymes"/>
    <property type="match status" value="1"/>
</dbReference>
<organism evidence="2 3">
    <name type="scientific">Algoriphagus jejuensis</name>
    <dbReference type="NCBI Taxonomy" id="419934"/>
    <lineage>
        <taxon>Bacteria</taxon>
        <taxon>Pseudomonadati</taxon>
        <taxon>Bacteroidota</taxon>
        <taxon>Cytophagia</taxon>
        <taxon>Cytophagales</taxon>
        <taxon>Cyclobacteriaceae</taxon>
        <taxon>Algoriphagus</taxon>
    </lineage>
</organism>
<dbReference type="EMBL" id="BAAAFI010000035">
    <property type="protein sequence ID" value="GAA0879854.1"/>
    <property type="molecule type" value="Genomic_DNA"/>
</dbReference>
<gene>
    <name evidence="2" type="ORF">GCM10009119_28230</name>
</gene>
<dbReference type="RefSeq" id="WP_343852686.1">
    <property type="nucleotide sequence ID" value="NZ_BAAAFI010000035.1"/>
</dbReference>
<sequence length="278" mass="32178">MDRIIPIETIDLILALDLKLIELLRSLTEEEWNAQTVAKLWTVKDVAAHLLDGNLRSLSTSRDHFFGEKPERMDSYQDLVDFLNSLNHSWVKAMKRVSPQILTTMLEASGKDYFEHLQTLDPWEDALYPVAWAGQDRSPNWFHIAREYTEKFLHQQQIREAVAKPGIMTREFFHPFLDSLMQAFPHTFRDIIYPTGTVVSLEISSEIGGTWSLIRTEHIWMLRKEAFAESTTLVTMEPDTAWKLFSKSWKPEAVLDIVDIKGDQKLGRKVLDIVAFMA</sequence>
<accession>A0ABP3YG39</accession>
<protein>
    <submittedName>
        <fullName evidence="2">Maleylpyruvate isomerase family mycothiol-dependent enzyme</fullName>
    </submittedName>
</protein>
<evidence type="ECO:0000259" key="1">
    <source>
        <dbReference type="Pfam" id="PF11716"/>
    </source>
</evidence>
<dbReference type="Proteomes" id="UP001500469">
    <property type="component" value="Unassembled WGS sequence"/>
</dbReference>
<reference evidence="3" key="1">
    <citation type="journal article" date="2019" name="Int. J. Syst. Evol. Microbiol.">
        <title>The Global Catalogue of Microorganisms (GCM) 10K type strain sequencing project: providing services to taxonomists for standard genome sequencing and annotation.</title>
        <authorList>
            <consortium name="The Broad Institute Genomics Platform"/>
            <consortium name="The Broad Institute Genome Sequencing Center for Infectious Disease"/>
            <person name="Wu L."/>
            <person name="Ma J."/>
        </authorList>
    </citation>
    <scope>NUCLEOTIDE SEQUENCE [LARGE SCALE GENOMIC DNA]</scope>
    <source>
        <strain evidence="3">JCM 16112</strain>
    </source>
</reference>
<name>A0ABP3YG39_9BACT</name>